<dbReference type="InterPro" id="IPR046858">
    <property type="entry name" value="ChrB_N"/>
</dbReference>
<keyword evidence="3" id="KW-1185">Reference proteome</keyword>
<organism evidence="2 3">
    <name type="scientific">Streptomyces yokosukanensis</name>
    <dbReference type="NCBI Taxonomy" id="67386"/>
    <lineage>
        <taxon>Bacteria</taxon>
        <taxon>Bacillati</taxon>
        <taxon>Actinomycetota</taxon>
        <taxon>Actinomycetes</taxon>
        <taxon>Kitasatosporales</taxon>
        <taxon>Streptomycetaceae</taxon>
        <taxon>Streptomyces</taxon>
    </lineage>
</organism>
<evidence type="ECO:0000259" key="1">
    <source>
        <dbReference type="Pfam" id="PF20229"/>
    </source>
</evidence>
<evidence type="ECO:0000313" key="2">
    <source>
        <dbReference type="EMBL" id="KUN09323.1"/>
    </source>
</evidence>
<comment type="caution">
    <text evidence="2">The sequence shown here is derived from an EMBL/GenBank/DDBJ whole genome shotgun (WGS) entry which is preliminary data.</text>
</comment>
<proteinExistence type="predicted"/>
<feature type="domain" description="ChrB N-terminal" evidence="1">
    <location>
        <begin position="1"/>
        <end position="54"/>
    </location>
</feature>
<name>A0A101PD47_9ACTN</name>
<dbReference type="AlphaFoldDB" id="A0A101PD47"/>
<gene>
    <name evidence="2" type="ORF">AQI95_05750</name>
</gene>
<evidence type="ECO:0000313" key="3">
    <source>
        <dbReference type="Proteomes" id="UP000053127"/>
    </source>
</evidence>
<sequence length="69" mass="7224">MPDVPVFAEGIDRAVTPTQQAGGQVVTLTASARGPQDTTRLQEMFGAARSADWKKRSSRWSGCGAGTGT</sequence>
<dbReference type="Proteomes" id="UP000053127">
    <property type="component" value="Unassembled WGS sequence"/>
</dbReference>
<reference evidence="2 3" key="1">
    <citation type="submission" date="2015-10" db="EMBL/GenBank/DDBJ databases">
        <title>Draft genome sequence of Streptomyces yokosukanensis DSM 40224, type strain for the species Streptomyces yokosukanensis.</title>
        <authorList>
            <person name="Ruckert C."/>
            <person name="Winkler A."/>
            <person name="Kalinowski J."/>
            <person name="Kampfer P."/>
            <person name="Glaeser S."/>
        </authorList>
    </citation>
    <scope>NUCLEOTIDE SEQUENCE [LARGE SCALE GENOMIC DNA]</scope>
    <source>
        <strain evidence="2 3">DSM 40224</strain>
    </source>
</reference>
<dbReference type="Pfam" id="PF20229">
    <property type="entry name" value="ChrB_N"/>
    <property type="match status" value="1"/>
</dbReference>
<dbReference type="EMBL" id="LMWN01000006">
    <property type="protein sequence ID" value="KUN09323.1"/>
    <property type="molecule type" value="Genomic_DNA"/>
</dbReference>
<protein>
    <recommendedName>
        <fullName evidence="1">ChrB N-terminal domain-containing protein</fullName>
    </recommendedName>
</protein>
<accession>A0A101PD47</accession>